<feature type="domain" description="Hydantoinase B/oxoprolinase" evidence="1">
    <location>
        <begin position="8"/>
        <end position="86"/>
    </location>
</feature>
<dbReference type="GO" id="GO:0003824">
    <property type="term" value="F:catalytic activity"/>
    <property type="evidence" value="ECO:0007669"/>
    <property type="project" value="InterPro"/>
</dbReference>
<comment type="caution">
    <text evidence="2">The sequence shown here is derived from an EMBL/GenBank/DDBJ whole genome shotgun (WGS) entry which is preliminary data.</text>
</comment>
<gene>
    <name evidence="2" type="ORF">EV132_105266</name>
</gene>
<accession>A0A4R3Q5H0</accession>
<dbReference type="Pfam" id="PF02538">
    <property type="entry name" value="Hydantoinase_B"/>
    <property type="match status" value="1"/>
</dbReference>
<organism evidence="2 3">
    <name type="scientific">Rhizobium sullae</name>
    <name type="common">Rhizobium hedysari</name>
    <dbReference type="NCBI Taxonomy" id="50338"/>
    <lineage>
        <taxon>Bacteria</taxon>
        <taxon>Pseudomonadati</taxon>
        <taxon>Pseudomonadota</taxon>
        <taxon>Alphaproteobacteria</taxon>
        <taxon>Hyphomicrobiales</taxon>
        <taxon>Rhizobiaceae</taxon>
        <taxon>Rhizobium/Agrobacterium group</taxon>
        <taxon>Rhizobium</taxon>
    </lineage>
</organism>
<reference evidence="2 3" key="1">
    <citation type="submission" date="2019-03" db="EMBL/GenBank/DDBJ databases">
        <title>Genomic Encyclopedia of Type Strains, Phase IV (KMG-V): Genome sequencing to study the core and pangenomes of soil and plant-associated prokaryotes.</title>
        <authorList>
            <person name="Whitman W."/>
        </authorList>
    </citation>
    <scope>NUCLEOTIDE SEQUENCE [LARGE SCALE GENOMIC DNA]</scope>
    <source>
        <strain evidence="2 3">Hc14</strain>
    </source>
</reference>
<evidence type="ECO:0000259" key="1">
    <source>
        <dbReference type="Pfam" id="PF02538"/>
    </source>
</evidence>
<dbReference type="Proteomes" id="UP000294576">
    <property type="component" value="Unassembled WGS sequence"/>
</dbReference>
<dbReference type="EMBL" id="SMBH01000005">
    <property type="protein sequence ID" value="TCU16510.1"/>
    <property type="molecule type" value="Genomic_DNA"/>
</dbReference>
<proteinExistence type="predicted"/>
<evidence type="ECO:0000313" key="3">
    <source>
        <dbReference type="Proteomes" id="UP000294576"/>
    </source>
</evidence>
<evidence type="ECO:0000313" key="2">
    <source>
        <dbReference type="EMBL" id="TCU16510.1"/>
    </source>
</evidence>
<name>A0A4R3Q5H0_RHISU</name>
<sequence>MPSSPVQGGGTRHTIRFPEEMDCSILSSHRTIRPFGLHGGEDGKLGKTGLGRAGGQIETMTGCDQATLASGEAVIVTTPTGGGYGAA</sequence>
<dbReference type="AlphaFoldDB" id="A0A4R3Q5H0"/>
<dbReference type="InterPro" id="IPR003692">
    <property type="entry name" value="Hydantoinase_B"/>
</dbReference>
<protein>
    <submittedName>
        <fullName evidence="2">Hydantoinase/oxoprolinase-like protein</fullName>
    </submittedName>
</protein>